<reference evidence="1" key="1">
    <citation type="submission" date="2021-06" db="EMBL/GenBank/DDBJ databases">
        <authorList>
            <person name="Kallberg Y."/>
            <person name="Tangrot J."/>
            <person name="Rosling A."/>
        </authorList>
    </citation>
    <scope>NUCLEOTIDE SEQUENCE</scope>
    <source>
        <strain evidence="1">IN212</strain>
    </source>
</reference>
<sequence length="136" mass="15651">SAKQINKQENNMLKVKENMSITNASILETPPGSKDNIEGSRNLESEEVIADAQSSEPIYILKKWTSLFTQLRQRQATFSKYTPRVEITTKNNNALIFDIRSMDDIQINNIISILYSKIGNDLVEVKPHYTREKEYI</sequence>
<protein>
    <submittedName>
        <fullName evidence="1">12003_t:CDS:1</fullName>
    </submittedName>
</protein>
<evidence type="ECO:0000313" key="1">
    <source>
        <dbReference type="EMBL" id="CAG8719308.1"/>
    </source>
</evidence>
<dbReference type="EMBL" id="CAJVPZ010024498">
    <property type="protein sequence ID" value="CAG8719308.1"/>
    <property type="molecule type" value="Genomic_DNA"/>
</dbReference>
<accession>A0A9N9I3P4</accession>
<dbReference type="Proteomes" id="UP000789396">
    <property type="component" value="Unassembled WGS sequence"/>
</dbReference>
<organism evidence="1 2">
    <name type="scientific">Racocetra fulgida</name>
    <dbReference type="NCBI Taxonomy" id="60492"/>
    <lineage>
        <taxon>Eukaryota</taxon>
        <taxon>Fungi</taxon>
        <taxon>Fungi incertae sedis</taxon>
        <taxon>Mucoromycota</taxon>
        <taxon>Glomeromycotina</taxon>
        <taxon>Glomeromycetes</taxon>
        <taxon>Diversisporales</taxon>
        <taxon>Gigasporaceae</taxon>
        <taxon>Racocetra</taxon>
    </lineage>
</organism>
<gene>
    <name evidence="1" type="ORF">RFULGI_LOCUS11347</name>
</gene>
<dbReference type="OrthoDB" id="2437308at2759"/>
<keyword evidence="2" id="KW-1185">Reference proteome</keyword>
<evidence type="ECO:0000313" key="2">
    <source>
        <dbReference type="Proteomes" id="UP000789396"/>
    </source>
</evidence>
<dbReference type="AlphaFoldDB" id="A0A9N9I3P4"/>
<feature type="non-terminal residue" evidence="1">
    <location>
        <position position="136"/>
    </location>
</feature>
<comment type="caution">
    <text evidence="1">The sequence shown here is derived from an EMBL/GenBank/DDBJ whole genome shotgun (WGS) entry which is preliminary data.</text>
</comment>
<name>A0A9N9I3P4_9GLOM</name>
<proteinExistence type="predicted"/>